<reference evidence="2 3" key="1">
    <citation type="submission" date="2020-08" db="EMBL/GenBank/DDBJ databases">
        <title>Genome sequence of Sphingomonas rhizophila KACC 19189T.</title>
        <authorList>
            <person name="Hyun D.-W."/>
            <person name="Bae J.-W."/>
        </authorList>
    </citation>
    <scope>NUCLEOTIDE SEQUENCE [LARGE SCALE GENOMIC DNA]</scope>
    <source>
        <strain evidence="2 3">KACC 19189</strain>
    </source>
</reference>
<accession>A0A7G9S9K8</accession>
<feature type="transmembrane region" description="Helical" evidence="1">
    <location>
        <begin position="55"/>
        <end position="76"/>
    </location>
</feature>
<keyword evidence="1" id="KW-1133">Transmembrane helix</keyword>
<keyword evidence="3" id="KW-1185">Reference proteome</keyword>
<proteinExistence type="predicted"/>
<protein>
    <submittedName>
        <fullName evidence="2">Uncharacterized protein</fullName>
    </submittedName>
</protein>
<sequence>MEPVNDEMAECKPSLSPFSTQYRRVRNRPIADISSIVMVGSMKIRRPLGATYKGMLFFGAAGGAAFATLSALLFVFRAQCEPILRLLLPLLAGRRGHYQYDPDSYYFWAWLAAAMSLLWMGLVLWAALRKPHEDRRLDKHLKAKLSQKVRGAPLEPG</sequence>
<evidence type="ECO:0000313" key="2">
    <source>
        <dbReference type="EMBL" id="QNN64533.1"/>
    </source>
</evidence>
<organism evidence="2 3">
    <name type="scientific">Sphingomonas rhizophila</name>
    <dbReference type="NCBI Taxonomy" id="2071607"/>
    <lineage>
        <taxon>Bacteria</taxon>
        <taxon>Pseudomonadati</taxon>
        <taxon>Pseudomonadota</taxon>
        <taxon>Alphaproteobacteria</taxon>
        <taxon>Sphingomonadales</taxon>
        <taxon>Sphingomonadaceae</taxon>
        <taxon>Sphingomonas</taxon>
    </lineage>
</organism>
<evidence type="ECO:0000256" key="1">
    <source>
        <dbReference type="SAM" id="Phobius"/>
    </source>
</evidence>
<dbReference type="EMBL" id="CP060717">
    <property type="protein sequence ID" value="QNN64533.1"/>
    <property type="molecule type" value="Genomic_DNA"/>
</dbReference>
<keyword evidence="1" id="KW-0812">Transmembrane</keyword>
<feature type="transmembrane region" description="Helical" evidence="1">
    <location>
        <begin position="105"/>
        <end position="128"/>
    </location>
</feature>
<gene>
    <name evidence="2" type="ORF">H9L12_09460</name>
</gene>
<keyword evidence="1" id="KW-0472">Membrane</keyword>
<dbReference type="Proteomes" id="UP000515955">
    <property type="component" value="Chromosome"/>
</dbReference>
<evidence type="ECO:0000313" key="3">
    <source>
        <dbReference type="Proteomes" id="UP000515955"/>
    </source>
</evidence>
<dbReference type="RefSeq" id="WP_187541532.1">
    <property type="nucleotide sequence ID" value="NZ_CP060717.1"/>
</dbReference>
<name>A0A7G9S9K8_9SPHN</name>
<dbReference type="KEGG" id="srhi:H9L12_09460"/>
<dbReference type="AlphaFoldDB" id="A0A7G9S9K8"/>